<evidence type="ECO:0000313" key="13">
    <source>
        <dbReference type="EMBL" id="MDN3296113.1"/>
    </source>
</evidence>
<feature type="region of interest" description="Disordered" evidence="11">
    <location>
        <begin position="1480"/>
        <end position="1502"/>
    </location>
</feature>
<keyword evidence="7" id="KW-1278">Translocase</keyword>
<keyword evidence="2" id="KW-0812">Transmembrane</keyword>
<dbReference type="InterPro" id="IPR023298">
    <property type="entry name" value="ATPase_P-typ_TM_dom_sf"/>
</dbReference>
<dbReference type="InterPro" id="IPR001757">
    <property type="entry name" value="P_typ_ATPase"/>
</dbReference>
<dbReference type="SUPFAM" id="SSF81660">
    <property type="entry name" value="Metal cation-transporting ATPase, ATP-binding domain N"/>
    <property type="match status" value="1"/>
</dbReference>
<dbReference type="InterPro" id="IPR036412">
    <property type="entry name" value="HAD-like_sf"/>
</dbReference>
<protein>
    <submittedName>
        <fullName evidence="13">HAD-IC family P-type ATPase</fullName>
    </submittedName>
</protein>
<dbReference type="PRINTS" id="PR00120">
    <property type="entry name" value="HATPASE"/>
</dbReference>
<dbReference type="Gene3D" id="2.70.150.10">
    <property type="entry name" value="Calcium-transporting ATPase, cytoplasmic transduction domain A"/>
    <property type="match status" value="1"/>
</dbReference>
<keyword evidence="5" id="KW-0067">ATP-binding</keyword>
<dbReference type="Gene3D" id="3.40.1110.10">
    <property type="entry name" value="Calcium-transporting ATPase, cytoplasmic domain N"/>
    <property type="match status" value="1"/>
</dbReference>
<feature type="domain" description="Cation-transporting P-type ATPase N-terminal" evidence="12">
    <location>
        <begin position="632"/>
        <end position="704"/>
    </location>
</feature>
<comment type="subcellular location">
    <subcellularLocation>
        <location evidence="1">Cell membrane</location>
        <topology evidence="1">Multi-pass membrane protein</topology>
    </subcellularLocation>
</comment>
<evidence type="ECO:0000256" key="2">
    <source>
        <dbReference type="ARBA" id="ARBA00022692"/>
    </source>
</evidence>
<keyword evidence="8" id="KW-1133">Transmembrane helix</keyword>
<dbReference type="Proteomes" id="UP001174050">
    <property type="component" value="Unassembled WGS sequence"/>
</dbReference>
<feature type="compositionally biased region" description="Basic and acidic residues" evidence="11">
    <location>
        <begin position="1486"/>
        <end position="1502"/>
    </location>
</feature>
<comment type="caution">
    <text evidence="13">The sequence shown here is derived from an EMBL/GenBank/DDBJ whole genome shotgun (WGS) entry which is preliminary data.</text>
</comment>
<feature type="region of interest" description="Disordered" evidence="11">
    <location>
        <begin position="652"/>
        <end position="671"/>
    </location>
</feature>
<comment type="catalytic activity">
    <reaction evidence="10">
        <text>ATP + H2O = ADP + phosphate + H(+)</text>
        <dbReference type="Rhea" id="RHEA:13065"/>
        <dbReference type="ChEBI" id="CHEBI:15377"/>
        <dbReference type="ChEBI" id="CHEBI:15378"/>
        <dbReference type="ChEBI" id="CHEBI:30616"/>
        <dbReference type="ChEBI" id="CHEBI:43474"/>
        <dbReference type="ChEBI" id="CHEBI:456216"/>
    </reaction>
</comment>
<dbReference type="SMART" id="SM00831">
    <property type="entry name" value="Cation_ATPase_N"/>
    <property type="match status" value="1"/>
</dbReference>
<evidence type="ECO:0000256" key="8">
    <source>
        <dbReference type="ARBA" id="ARBA00022989"/>
    </source>
</evidence>
<dbReference type="PRINTS" id="PR00119">
    <property type="entry name" value="CATATPASE"/>
</dbReference>
<sequence>MSSPMSSLHSARLLAPSLFGPIASGVTYGVTAGVRGAAGVAGQLIGLPQRDVWWRPGRCYIEVHGVHGVGGERVARRVERSLEGHPGVLWARVNAPSERVVVAVGSPPPAERELVALVKRAEEALGAHPDEFDEWCPEPHHPCEGPRTRQSVPALAADTVGLGITAVRRLAPWFRLPPEVAAVVGALQHHPQLRHLVADLSSTEQAESLLPVASALTQGVATRGGGLALDVLERVAQWREATAERQAWTDAEPGLVHGPEDAEAEPLVIDRAGPTPKDSIDRYAERAMAAGLTAGALTVPFAGFRRGLAVALSAVPKATEAGREGFATHLGRALALRGVVTMDRGALRRLGQVDTVVLEEDALRSERYEPVDLELLSGADPEATAERLFALFDADAPLSVVRDDDGWVLGPLDDLELSGRTGRQAEARLRRRGSERALGLAKGRRLQAVAGLGTQTAPGAEAVAAAARRAGARVVLATDREAPAFTFADAIVPAGRRLVASVRGLQADGAVILLVSGNRRALGAADCGVGVHREGEPPAWGAHLIVGADLEAAGIIVDAVGMAARVDRDSAVLAAGGSGVGAVAALQAPPPQATARGMAAGTTAGGLAFCMGVWRARQLLARPLAPPVTTVPWHLMPTDRVLERLRTAADGLTPDEAAARGASTSGTGNEPARLTLPSAFIEELANPLTPVLAGGAALATAVGSRTDAGLVAAITGTSALIGGFQRVRTERALEELFRRSAIGARVRRGGRERLVTAGDLVEGDIILLRPEDVVPADCRLLEAEGLEVDESSLTGESLAVHKDPAPVVATDLTERRSMVYEGTTVSAGRAVAVVVATGSSTEVGRSLATARQAAPETGVEARLASLTRSSLPIALGSASAVTAAGLAHGRPLVDNLASAVNLAVASVPEGLPFLVNAAQLAAARRLADVGALVRNPRTIEALGRADVLCFDKTGTLTEGKLQLAAVSDGDGAVALDQLDAPRKEVLAAALRATPPARQAEPMAHQTDRAVTAGARSAKVGARHGAARWRRLDTLPFEPSRAYHATSGHTGHGLLLSVKGAPENVLERCTRRRAAGDAGEAPLDGEGLERLTAEAERLAGAGRRVLAVAERRMGAEEDLTDESVRDLVFLGFLTLADPVRAGAAPATARLREAGVHTVMLTGDHPATADAIASTISEVTDPKVCTGAELDELDDDQLDELLPTVDVIARCSPHHKVRIVQAYQRVGRVVAMTGDGANDAPAIRLADIGIALGRRGTPAATAAADLVVSDDRLETIVSALMEGRAMWASVRAALGILIGGNLGEVTFSVLISTLTGTTPLNARQIMLVNLLTDLAPSLAIAVREPTGQVGKRLLAEGPSRSLGSALTHEMLLRGAITATGAGLAWTGARLTGRGKRASTVALAAVVGTQLAQTLTTGGLDRHVLAASLGSAAVLAAVIQTPGVSQFFGCTPLGPVGWGIALGAITTATLLGTALSPLVRSLTEGTEEGAQREEQDGQKERDGEE</sequence>
<evidence type="ECO:0000256" key="9">
    <source>
        <dbReference type="ARBA" id="ARBA00023136"/>
    </source>
</evidence>
<evidence type="ECO:0000256" key="10">
    <source>
        <dbReference type="ARBA" id="ARBA00049360"/>
    </source>
</evidence>
<name>A0ABT7Z9D6_9ACTN</name>
<evidence type="ECO:0000313" key="14">
    <source>
        <dbReference type="Proteomes" id="UP001174050"/>
    </source>
</evidence>
<dbReference type="SUPFAM" id="SSF81665">
    <property type="entry name" value="Calcium ATPase, transmembrane domain M"/>
    <property type="match status" value="1"/>
</dbReference>
<keyword evidence="3" id="KW-0479">Metal-binding</keyword>
<dbReference type="InterPro" id="IPR023214">
    <property type="entry name" value="HAD_sf"/>
</dbReference>
<keyword evidence="6" id="KW-0460">Magnesium</keyword>
<dbReference type="Gene3D" id="1.20.1110.10">
    <property type="entry name" value="Calcium-transporting ATPase, transmembrane domain"/>
    <property type="match status" value="2"/>
</dbReference>
<evidence type="ECO:0000256" key="3">
    <source>
        <dbReference type="ARBA" id="ARBA00022723"/>
    </source>
</evidence>
<dbReference type="Pfam" id="PF00689">
    <property type="entry name" value="Cation_ATPase_C"/>
    <property type="match status" value="1"/>
</dbReference>
<evidence type="ECO:0000256" key="1">
    <source>
        <dbReference type="ARBA" id="ARBA00004651"/>
    </source>
</evidence>
<gene>
    <name evidence="13" type="ORF">QWM81_19020</name>
</gene>
<dbReference type="InterPro" id="IPR008250">
    <property type="entry name" value="ATPase_P-typ_transduc_dom_A_sf"/>
</dbReference>
<dbReference type="PANTHER" id="PTHR24093">
    <property type="entry name" value="CATION TRANSPORTING ATPASE"/>
    <property type="match status" value="1"/>
</dbReference>
<evidence type="ECO:0000256" key="11">
    <source>
        <dbReference type="SAM" id="MobiDB-lite"/>
    </source>
</evidence>
<dbReference type="InterPro" id="IPR018303">
    <property type="entry name" value="ATPase_P-typ_P_site"/>
</dbReference>
<organism evidence="13 14">
    <name type="scientific">Streptomyces ficellus</name>
    <dbReference type="NCBI Taxonomy" id="1977088"/>
    <lineage>
        <taxon>Bacteria</taxon>
        <taxon>Bacillati</taxon>
        <taxon>Actinomycetota</taxon>
        <taxon>Actinomycetes</taxon>
        <taxon>Kitasatosporales</taxon>
        <taxon>Streptomycetaceae</taxon>
        <taxon>Streptomyces</taxon>
    </lineage>
</organism>
<evidence type="ECO:0000256" key="4">
    <source>
        <dbReference type="ARBA" id="ARBA00022741"/>
    </source>
</evidence>
<dbReference type="Pfam" id="PF13246">
    <property type="entry name" value="Cation_ATPase"/>
    <property type="match status" value="1"/>
</dbReference>
<reference evidence="13" key="1">
    <citation type="submission" date="2023-06" db="EMBL/GenBank/DDBJ databases">
        <title>WGS-Sequencing of Streptomyces ficellus isolate 21 collected from sand in Gara Djebilet Iron Mine in Algeria.</title>
        <authorList>
            <person name="Zegers G.P."/>
            <person name="Gomez A."/>
            <person name="Gueddou A."/>
            <person name="Zahara A.F."/>
            <person name="Worth M."/>
            <person name="Sevigny J.L."/>
            <person name="Tisa L."/>
        </authorList>
    </citation>
    <scope>NUCLEOTIDE SEQUENCE</scope>
    <source>
        <strain evidence="13">AS11</strain>
    </source>
</reference>
<dbReference type="SFLD" id="SFLDF00027">
    <property type="entry name" value="p-type_atpase"/>
    <property type="match status" value="1"/>
</dbReference>
<dbReference type="SFLD" id="SFLDG00002">
    <property type="entry name" value="C1.7:_P-type_atpase_like"/>
    <property type="match status" value="1"/>
</dbReference>
<dbReference type="SFLD" id="SFLDS00003">
    <property type="entry name" value="Haloacid_Dehalogenase"/>
    <property type="match status" value="1"/>
</dbReference>
<dbReference type="PROSITE" id="PS00154">
    <property type="entry name" value="ATPASE_E1_E2"/>
    <property type="match status" value="1"/>
</dbReference>
<accession>A0ABT7Z9D6</accession>
<dbReference type="Gene3D" id="3.40.50.1000">
    <property type="entry name" value="HAD superfamily/HAD-like"/>
    <property type="match status" value="2"/>
</dbReference>
<evidence type="ECO:0000256" key="7">
    <source>
        <dbReference type="ARBA" id="ARBA00022967"/>
    </source>
</evidence>
<dbReference type="InterPro" id="IPR006068">
    <property type="entry name" value="ATPase_P-typ_cation-transptr_C"/>
</dbReference>
<dbReference type="InterPro" id="IPR023299">
    <property type="entry name" value="ATPase_P-typ_cyto_dom_N"/>
</dbReference>
<dbReference type="InterPro" id="IPR044492">
    <property type="entry name" value="P_typ_ATPase_HD_dom"/>
</dbReference>
<dbReference type="SUPFAM" id="SSF56784">
    <property type="entry name" value="HAD-like"/>
    <property type="match status" value="1"/>
</dbReference>
<dbReference type="SUPFAM" id="SSF81653">
    <property type="entry name" value="Calcium ATPase, transduction domain A"/>
    <property type="match status" value="1"/>
</dbReference>
<evidence type="ECO:0000256" key="6">
    <source>
        <dbReference type="ARBA" id="ARBA00022842"/>
    </source>
</evidence>
<evidence type="ECO:0000256" key="5">
    <source>
        <dbReference type="ARBA" id="ARBA00022840"/>
    </source>
</evidence>
<dbReference type="EMBL" id="JAUEPL010000029">
    <property type="protein sequence ID" value="MDN3296113.1"/>
    <property type="molecule type" value="Genomic_DNA"/>
</dbReference>
<dbReference type="Pfam" id="PF00122">
    <property type="entry name" value="E1-E2_ATPase"/>
    <property type="match status" value="1"/>
</dbReference>
<dbReference type="PANTHER" id="PTHR24093:SF513">
    <property type="entry name" value="CATION-TRANSPORTING ATPASE I-RELATED"/>
    <property type="match status" value="1"/>
</dbReference>
<keyword evidence="9" id="KW-0472">Membrane</keyword>
<dbReference type="NCBIfam" id="TIGR01494">
    <property type="entry name" value="ATPase_P-type"/>
    <property type="match status" value="2"/>
</dbReference>
<keyword evidence="4" id="KW-0547">Nucleotide-binding</keyword>
<feature type="compositionally biased region" description="Low complexity" evidence="11">
    <location>
        <begin position="659"/>
        <end position="668"/>
    </location>
</feature>
<evidence type="ECO:0000259" key="12">
    <source>
        <dbReference type="SMART" id="SM00831"/>
    </source>
</evidence>
<dbReference type="InterPro" id="IPR059000">
    <property type="entry name" value="ATPase_P-type_domA"/>
</dbReference>
<proteinExistence type="predicted"/>
<keyword evidence="14" id="KW-1185">Reference proteome</keyword>
<dbReference type="InterPro" id="IPR004014">
    <property type="entry name" value="ATPase_P-typ_cation-transptr_N"/>
</dbReference>